<gene>
    <name evidence="2" type="ORF">T03_1110</name>
</gene>
<dbReference type="AlphaFoldDB" id="A0A0V0ZKS8"/>
<reference evidence="2 3" key="1">
    <citation type="submission" date="2015-01" db="EMBL/GenBank/DDBJ databases">
        <title>Evolution of Trichinella species and genotypes.</title>
        <authorList>
            <person name="Korhonen P.K."/>
            <person name="Edoardo P."/>
            <person name="Giuseppe L.R."/>
            <person name="Gasser R.B."/>
        </authorList>
    </citation>
    <scope>NUCLEOTIDE SEQUENCE [LARGE SCALE GENOMIC DNA]</scope>
    <source>
        <strain evidence="2">ISS120</strain>
    </source>
</reference>
<keyword evidence="1" id="KW-1133">Transmembrane helix</keyword>
<protein>
    <submittedName>
        <fullName evidence="2">Uncharacterized protein</fullName>
    </submittedName>
</protein>
<dbReference type="Proteomes" id="UP000054653">
    <property type="component" value="Unassembled WGS sequence"/>
</dbReference>
<feature type="transmembrane region" description="Helical" evidence="1">
    <location>
        <begin position="6"/>
        <end position="35"/>
    </location>
</feature>
<sequence length="45" mass="4390">LVISSVATLGTICGIIFLVAATALIVSVSAFSLLISAPFGIAVIG</sequence>
<keyword evidence="1" id="KW-0472">Membrane</keyword>
<evidence type="ECO:0000256" key="1">
    <source>
        <dbReference type="SAM" id="Phobius"/>
    </source>
</evidence>
<proteinExistence type="predicted"/>
<organism evidence="2 3">
    <name type="scientific">Trichinella britovi</name>
    <name type="common">Parasitic roundworm</name>
    <dbReference type="NCBI Taxonomy" id="45882"/>
    <lineage>
        <taxon>Eukaryota</taxon>
        <taxon>Metazoa</taxon>
        <taxon>Ecdysozoa</taxon>
        <taxon>Nematoda</taxon>
        <taxon>Enoplea</taxon>
        <taxon>Dorylaimia</taxon>
        <taxon>Trichinellida</taxon>
        <taxon>Trichinellidae</taxon>
        <taxon>Trichinella</taxon>
    </lineage>
</organism>
<comment type="caution">
    <text evidence="2">The sequence shown here is derived from an EMBL/GenBank/DDBJ whole genome shotgun (WGS) entry which is preliminary data.</text>
</comment>
<dbReference type="EMBL" id="JYDI01003705">
    <property type="protein sequence ID" value="KRY13201.1"/>
    <property type="molecule type" value="Genomic_DNA"/>
</dbReference>
<keyword evidence="1" id="KW-0812">Transmembrane</keyword>
<keyword evidence="3" id="KW-1185">Reference proteome</keyword>
<evidence type="ECO:0000313" key="2">
    <source>
        <dbReference type="EMBL" id="KRY13201.1"/>
    </source>
</evidence>
<evidence type="ECO:0000313" key="3">
    <source>
        <dbReference type="Proteomes" id="UP000054653"/>
    </source>
</evidence>
<feature type="non-terminal residue" evidence="2">
    <location>
        <position position="45"/>
    </location>
</feature>
<name>A0A0V0ZKS8_TRIBR</name>
<accession>A0A0V0ZKS8</accession>
<feature type="non-terminal residue" evidence="2">
    <location>
        <position position="1"/>
    </location>
</feature>